<reference evidence="6 7" key="1">
    <citation type="submission" date="2022-07" db="EMBL/GenBank/DDBJ databases">
        <title>Pseudidiomarina sp. nov, a marine bacterium isolated from Pacific Ocean.</title>
        <authorList>
            <person name="Wang Y."/>
        </authorList>
    </citation>
    <scope>NUCLEOTIDE SEQUENCE [LARGE SCALE GENOMIC DNA]</scope>
    <source>
        <strain evidence="6 7">GXY010</strain>
    </source>
</reference>
<dbReference type="Proteomes" id="UP001305027">
    <property type="component" value="Unassembled WGS sequence"/>
</dbReference>
<comment type="caution">
    <text evidence="6">The sequence shown here is derived from an EMBL/GenBank/DDBJ whole genome shotgun (WGS) entry which is preliminary data.</text>
</comment>
<keyword evidence="1" id="KW-0059">Arsenical resistance</keyword>
<dbReference type="PRINTS" id="PR00778">
    <property type="entry name" value="HTHARSR"/>
</dbReference>
<dbReference type="PANTHER" id="PTHR33154">
    <property type="entry name" value="TRANSCRIPTIONAL REGULATOR, ARSR FAMILY"/>
    <property type="match status" value="1"/>
</dbReference>
<evidence type="ECO:0000256" key="4">
    <source>
        <dbReference type="ARBA" id="ARBA00023163"/>
    </source>
</evidence>
<evidence type="ECO:0000313" key="6">
    <source>
        <dbReference type="EMBL" id="MDT7525604.1"/>
    </source>
</evidence>
<evidence type="ECO:0000256" key="2">
    <source>
        <dbReference type="ARBA" id="ARBA00023015"/>
    </source>
</evidence>
<keyword evidence="7" id="KW-1185">Reference proteome</keyword>
<evidence type="ECO:0000256" key="1">
    <source>
        <dbReference type="ARBA" id="ARBA00022849"/>
    </source>
</evidence>
<dbReference type="Pfam" id="PF01022">
    <property type="entry name" value="HTH_5"/>
    <property type="match status" value="1"/>
</dbReference>
<dbReference type="InterPro" id="IPR051081">
    <property type="entry name" value="HTH_MetalResp_TranReg"/>
</dbReference>
<dbReference type="SUPFAM" id="SSF46785">
    <property type="entry name" value="Winged helix' DNA-binding domain"/>
    <property type="match status" value="1"/>
</dbReference>
<proteinExistence type="predicted"/>
<dbReference type="CDD" id="cd00090">
    <property type="entry name" value="HTH_ARSR"/>
    <property type="match status" value="1"/>
</dbReference>
<accession>A0ABU3KW57</accession>
<keyword evidence="2" id="KW-0805">Transcription regulation</keyword>
<evidence type="ECO:0000256" key="3">
    <source>
        <dbReference type="ARBA" id="ARBA00023125"/>
    </source>
</evidence>
<dbReference type="PANTHER" id="PTHR33154:SF18">
    <property type="entry name" value="ARSENICAL RESISTANCE OPERON REPRESSOR"/>
    <property type="match status" value="1"/>
</dbReference>
<name>A0ABU3KW57_9GAMM</name>
<dbReference type="PROSITE" id="PS50987">
    <property type="entry name" value="HTH_ARSR_2"/>
    <property type="match status" value="1"/>
</dbReference>
<dbReference type="RefSeq" id="WP_313932700.1">
    <property type="nucleotide sequence ID" value="NZ_JANFPJ010000010.1"/>
</dbReference>
<evidence type="ECO:0000313" key="7">
    <source>
        <dbReference type="Proteomes" id="UP001305027"/>
    </source>
</evidence>
<gene>
    <name evidence="6" type="ORF">NOG12_05925</name>
</gene>
<feature type="domain" description="HTH arsR-type" evidence="5">
    <location>
        <begin position="1"/>
        <end position="89"/>
    </location>
</feature>
<dbReference type="InterPro" id="IPR001845">
    <property type="entry name" value="HTH_ArsR_DNA-bd_dom"/>
</dbReference>
<keyword evidence="3" id="KW-0238">DNA-binding</keyword>
<keyword evidence="4" id="KW-0804">Transcription</keyword>
<sequence>MDIIKFYKCLSDINRLTCLCLIHEAGEACVCEITDALRVDQPKASQYLGQLRKCGLVTSERRGKWMYYQLSPELPNWARAVIKSTLDNNRTEFQRAFIDFKQCQISSDTAVNGQSQ</sequence>
<evidence type="ECO:0000259" key="5">
    <source>
        <dbReference type="PROSITE" id="PS50987"/>
    </source>
</evidence>
<organism evidence="6 7">
    <name type="scientific">Pseudidiomarina fusca</name>
    <dbReference type="NCBI Taxonomy" id="2965078"/>
    <lineage>
        <taxon>Bacteria</taxon>
        <taxon>Pseudomonadati</taxon>
        <taxon>Pseudomonadota</taxon>
        <taxon>Gammaproteobacteria</taxon>
        <taxon>Alteromonadales</taxon>
        <taxon>Idiomarinaceae</taxon>
        <taxon>Pseudidiomarina</taxon>
    </lineage>
</organism>
<protein>
    <submittedName>
        <fullName evidence="6">Metalloregulator ArsR/SmtB family transcription factor</fullName>
    </submittedName>
</protein>
<dbReference type="Gene3D" id="1.10.10.10">
    <property type="entry name" value="Winged helix-like DNA-binding domain superfamily/Winged helix DNA-binding domain"/>
    <property type="match status" value="1"/>
</dbReference>
<dbReference type="InterPro" id="IPR011991">
    <property type="entry name" value="ArsR-like_HTH"/>
</dbReference>
<dbReference type="InterPro" id="IPR036388">
    <property type="entry name" value="WH-like_DNA-bd_sf"/>
</dbReference>
<dbReference type="SMART" id="SM00418">
    <property type="entry name" value="HTH_ARSR"/>
    <property type="match status" value="1"/>
</dbReference>
<dbReference type="EMBL" id="JANFPJ010000010">
    <property type="protein sequence ID" value="MDT7525604.1"/>
    <property type="molecule type" value="Genomic_DNA"/>
</dbReference>
<dbReference type="NCBIfam" id="NF033788">
    <property type="entry name" value="HTH_metalloreg"/>
    <property type="match status" value="1"/>
</dbReference>
<dbReference type="InterPro" id="IPR036390">
    <property type="entry name" value="WH_DNA-bd_sf"/>
</dbReference>